<keyword evidence="2" id="KW-1185">Reference proteome</keyword>
<organism evidence="1 2">
    <name type="scientific">Dialister invisus DSM 15470</name>
    <dbReference type="NCBI Taxonomy" id="592028"/>
    <lineage>
        <taxon>Bacteria</taxon>
        <taxon>Bacillati</taxon>
        <taxon>Bacillota</taxon>
        <taxon>Negativicutes</taxon>
        <taxon>Veillonellales</taxon>
        <taxon>Veillonellaceae</taxon>
        <taxon>Dialister</taxon>
    </lineage>
</organism>
<protein>
    <submittedName>
        <fullName evidence="1">Uncharacterized protein</fullName>
    </submittedName>
</protein>
<dbReference type="Proteomes" id="UP000004736">
    <property type="component" value="Unassembled WGS sequence"/>
</dbReference>
<sequence length="39" mass="5038">MRLLRRLFSRAFFVCLKSRREERFGERNFEPERYRREEA</sequence>
<comment type="caution">
    <text evidence="1">The sequence shown here is derived from an EMBL/GenBank/DDBJ whole genome shotgun (WGS) entry which is preliminary data.</text>
</comment>
<proteinExistence type="predicted"/>
<accession>C9LP01</accession>
<evidence type="ECO:0000313" key="1">
    <source>
        <dbReference type="EMBL" id="EEW97287.1"/>
    </source>
</evidence>
<evidence type="ECO:0000313" key="2">
    <source>
        <dbReference type="Proteomes" id="UP000004736"/>
    </source>
</evidence>
<reference evidence="1" key="1">
    <citation type="submission" date="2009-09" db="EMBL/GenBank/DDBJ databases">
        <authorList>
            <person name="Weinstock G."/>
            <person name="Sodergren E."/>
            <person name="Clifton S."/>
            <person name="Fulton L."/>
            <person name="Fulton B."/>
            <person name="Courtney L."/>
            <person name="Fronick C."/>
            <person name="Harrison M."/>
            <person name="Strong C."/>
            <person name="Farmer C."/>
            <person name="Delahaunty K."/>
            <person name="Markovic C."/>
            <person name="Hall O."/>
            <person name="Minx P."/>
            <person name="Tomlinson C."/>
            <person name="Mitreva M."/>
            <person name="Nelson J."/>
            <person name="Hou S."/>
            <person name="Wollam A."/>
            <person name="Pepin K.H."/>
            <person name="Johnson M."/>
            <person name="Bhonagiri V."/>
            <person name="Nash W.E."/>
            <person name="Warren W."/>
            <person name="Chinwalla A."/>
            <person name="Mardis E.R."/>
            <person name="Wilson R.K."/>
        </authorList>
    </citation>
    <scope>NUCLEOTIDE SEQUENCE [LARGE SCALE GENOMIC DNA]</scope>
    <source>
        <strain evidence="1">DSM 15470</strain>
    </source>
</reference>
<dbReference type="AlphaFoldDB" id="C9LP01"/>
<dbReference type="HOGENOM" id="CLU_3308621_0_0_9"/>
<gene>
    <name evidence="1" type="ORF">GCWU000321_01275</name>
</gene>
<dbReference type="EMBL" id="ACIM02000001">
    <property type="protein sequence ID" value="EEW97287.1"/>
    <property type="molecule type" value="Genomic_DNA"/>
</dbReference>
<name>C9LP01_9FIRM</name>